<feature type="compositionally biased region" description="Basic residues" evidence="3">
    <location>
        <begin position="903"/>
        <end position="912"/>
    </location>
</feature>
<protein>
    <recommendedName>
        <fullName evidence="8">WHIM2 domain-containing protein</fullName>
    </recommendedName>
</protein>
<accession>A0A835DDC8</accession>
<name>A0A835DDC8_TETSI</name>
<dbReference type="EMBL" id="JABCRI010000010">
    <property type="protein sequence ID" value="KAF8399268.1"/>
    <property type="molecule type" value="Genomic_DNA"/>
</dbReference>
<evidence type="ECO:0000256" key="1">
    <source>
        <dbReference type="ARBA" id="ARBA00004123"/>
    </source>
</evidence>
<evidence type="ECO:0000259" key="4">
    <source>
        <dbReference type="Pfam" id="PF15612"/>
    </source>
</evidence>
<feature type="domain" description="WHIM1" evidence="4">
    <location>
        <begin position="2"/>
        <end position="25"/>
    </location>
</feature>
<reference evidence="6 7" key="1">
    <citation type="submission" date="2020-04" db="EMBL/GenBank/DDBJ databases">
        <title>Plant Genome Project.</title>
        <authorList>
            <person name="Zhang R.-G."/>
        </authorList>
    </citation>
    <scope>NUCLEOTIDE SEQUENCE [LARGE SCALE GENOMIC DNA]</scope>
    <source>
        <strain evidence="6">YNK0</strain>
        <tissue evidence="6">Leaf</tissue>
    </source>
</reference>
<dbReference type="InterPro" id="IPR028942">
    <property type="entry name" value="WHIM1_dom"/>
</dbReference>
<organism evidence="6 7">
    <name type="scientific">Tetracentron sinense</name>
    <name type="common">Spur-leaf</name>
    <dbReference type="NCBI Taxonomy" id="13715"/>
    <lineage>
        <taxon>Eukaryota</taxon>
        <taxon>Viridiplantae</taxon>
        <taxon>Streptophyta</taxon>
        <taxon>Embryophyta</taxon>
        <taxon>Tracheophyta</taxon>
        <taxon>Spermatophyta</taxon>
        <taxon>Magnoliopsida</taxon>
        <taxon>Trochodendrales</taxon>
        <taxon>Trochodendraceae</taxon>
        <taxon>Tetracentron</taxon>
    </lineage>
</organism>
<feature type="compositionally biased region" description="Basic and acidic residues" evidence="3">
    <location>
        <begin position="557"/>
        <end position="566"/>
    </location>
</feature>
<evidence type="ECO:0000256" key="2">
    <source>
        <dbReference type="ARBA" id="ARBA00023242"/>
    </source>
</evidence>
<dbReference type="AlphaFoldDB" id="A0A835DDC8"/>
<keyword evidence="2" id="KW-0539">Nucleus</keyword>
<dbReference type="PANTHER" id="PTHR47162">
    <property type="entry name" value="OS02G0192300 PROTEIN"/>
    <property type="match status" value="1"/>
</dbReference>
<dbReference type="Proteomes" id="UP000655225">
    <property type="component" value="Unassembled WGS sequence"/>
</dbReference>
<feature type="region of interest" description="Disordered" evidence="3">
    <location>
        <begin position="546"/>
        <end position="579"/>
    </location>
</feature>
<evidence type="ECO:0000313" key="6">
    <source>
        <dbReference type="EMBL" id="KAF8399268.1"/>
    </source>
</evidence>
<dbReference type="Pfam" id="PF15612">
    <property type="entry name" value="WHIM1"/>
    <property type="match status" value="1"/>
</dbReference>
<dbReference type="InterPro" id="IPR028941">
    <property type="entry name" value="WHIM2_dom"/>
</dbReference>
<comment type="caution">
    <text evidence="6">The sequence shown here is derived from an EMBL/GenBank/DDBJ whole genome shotgun (WGS) entry which is preliminary data.</text>
</comment>
<gene>
    <name evidence="6" type="ORF">HHK36_015133</name>
</gene>
<feature type="domain" description="WHIM2" evidence="5">
    <location>
        <begin position="313"/>
        <end position="435"/>
    </location>
</feature>
<dbReference type="GO" id="GO:0005634">
    <property type="term" value="C:nucleus"/>
    <property type="evidence" value="ECO:0007669"/>
    <property type="project" value="UniProtKB-SubCell"/>
</dbReference>
<dbReference type="OrthoDB" id="1903104at2759"/>
<dbReference type="Pfam" id="PF15613">
    <property type="entry name" value="WSD"/>
    <property type="match status" value="1"/>
</dbReference>
<keyword evidence="7" id="KW-1185">Reference proteome</keyword>
<dbReference type="PANTHER" id="PTHR47162:SF10">
    <property type="entry name" value="METHYL-CPG-BINDING DOMAIN-CONTAINING PROTEIN 9 ISOFORM X1"/>
    <property type="match status" value="1"/>
</dbReference>
<evidence type="ECO:0000313" key="7">
    <source>
        <dbReference type="Proteomes" id="UP000655225"/>
    </source>
</evidence>
<feature type="region of interest" description="Disordered" evidence="3">
    <location>
        <begin position="868"/>
        <end position="912"/>
    </location>
</feature>
<evidence type="ECO:0000259" key="5">
    <source>
        <dbReference type="Pfam" id="PF15613"/>
    </source>
</evidence>
<evidence type="ECO:0000256" key="3">
    <source>
        <dbReference type="SAM" id="MobiDB-lite"/>
    </source>
</evidence>
<proteinExistence type="predicted"/>
<sequence length="912" mass="101820">MQRIFLLKFLCDEVLNSTIFREHLEHCADMSADLQQKLRSLSVEWRNLKFREEILAARAAKINTNMLNVVGEAGREGIASVISNHGRWPGQLHNSGNRPNYFTTFSGNLLHLEDGPDGNVPNDFNKHPCWFYPRGISEKHCTGKTQDMKPADTGSGIKDVHSVMDNSPVPGNPFPNMTSTKGDESNRQNEQPLSSHLRQETDELGGEYNIQGNTNKTHELDMGRNGFVLPTSETLQGGPCHSLDTGRHHLAEHCPPLPLNSDNLLSGHHFSVQPDLNGSQADNLEVNSLNNEMSLLQDSITSVESQLLNISLRRECLGRDSAGRLYWFFAKPGTHPWVIVDGSMAVQQKRRNVKEHNDPSENSATLRYSTPFSIETLSSSRGSNTSNPYVYELNDGTLISSPWVCYQSDAEIQELIEWLRSSDPRESELKESILQLQRLGSQDFQQAGNHVQDESQLILSKSINGEKTITCLITKAATVLEKTYGPCLEPEITDIPKKRGRKAKVTYEERMYRCECLEPIWPSRHHCLSCHQTFFTNVELDGHNDGRCNSGPPAPENSKENNDPLKGKGMMRSETTWEESTDRMDIIEAAKNGRSEMSSRLIKFQKKEVVCPYTIEEISTKFITKNSNKELVQEIGLIGSNGIPSFVPSTSPYLSISTLILDPTRKDETYSGDGPAAVEKQLVFSVQGNDVTTNMSHGSISNNSPRICAKNGIDEEALKTERPTLECTNQRGQISSLNNRVPEVDVGHCCIVPESSLRPLVGKNFQILRRLKINMLDMEAALPEESLRPSKVHLAKRCAWRAFVKSAESIFEMVQATIIFEDMIKTEYLRSGWWYWSSLSAAAKTSTISSLALRIYALDAAIIYQKTPSSSNPTDIPKACSKPNQKTPPSLGPTDNPKTSSKPSKKRKDSEG</sequence>
<comment type="subcellular location">
    <subcellularLocation>
        <location evidence="1">Nucleus</location>
    </subcellularLocation>
</comment>
<evidence type="ECO:0008006" key="8">
    <source>
        <dbReference type="Google" id="ProtNLM"/>
    </source>
</evidence>
<feature type="region of interest" description="Disordered" evidence="3">
    <location>
        <begin position="143"/>
        <end position="197"/>
    </location>
</feature>